<evidence type="ECO:0000313" key="1">
    <source>
        <dbReference type="EMBL" id="GBM90920.1"/>
    </source>
</evidence>
<evidence type="ECO:0008006" key="3">
    <source>
        <dbReference type="Google" id="ProtNLM"/>
    </source>
</evidence>
<dbReference type="OrthoDB" id="10029846at2759"/>
<accession>A0A4Y2JLI7</accession>
<evidence type="ECO:0000313" key="2">
    <source>
        <dbReference type="Proteomes" id="UP000499080"/>
    </source>
</evidence>
<dbReference type="EMBL" id="BGPR01111039">
    <property type="protein sequence ID" value="GBM90920.1"/>
    <property type="molecule type" value="Genomic_DNA"/>
</dbReference>
<comment type="caution">
    <text evidence="1">The sequence shown here is derived from an EMBL/GenBank/DDBJ whole genome shotgun (WGS) entry which is preliminary data.</text>
</comment>
<organism evidence="1 2">
    <name type="scientific">Araneus ventricosus</name>
    <name type="common">Orbweaver spider</name>
    <name type="synonym">Epeira ventricosa</name>
    <dbReference type="NCBI Taxonomy" id="182803"/>
    <lineage>
        <taxon>Eukaryota</taxon>
        <taxon>Metazoa</taxon>
        <taxon>Ecdysozoa</taxon>
        <taxon>Arthropoda</taxon>
        <taxon>Chelicerata</taxon>
        <taxon>Arachnida</taxon>
        <taxon>Araneae</taxon>
        <taxon>Araneomorphae</taxon>
        <taxon>Entelegynae</taxon>
        <taxon>Araneoidea</taxon>
        <taxon>Araneidae</taxon>
        <taxon>Araneus</taxon>
    </lineage>
</organism>
<reference evidence="1 2" key="1">
    <citation type="journal article" date="2019" name="Sci. Rep.">
        <title>Orb-weaving spider Araneus ventricosus genome elucidates the spidroin gene catalogue.</title>
        <authorList>
            <person name="Kono N."/>
            <person name="Nakamura H."/>
            <person name="Ohtoshi R."/>
            <person name="Moran D.A.P."/>
            <person name="Shinohara A."/>
            <person name="Yoshida Y."/>
            <person name="Fujiwara M."/>
            <person name="Mori M."/>
            <person name="Tomita M."/>
            <person name="Arakawa K."/>
        </authorList>
    </citation>
    <scope>NUCLEOTIDE SEQUENCE [LARGE SCALE GENOMIC DNA]</scope>
</reference>
<sequence>MWDCHRQQHKTKNAIEGWHNKFQTILSKPHPKFRNILLALIDESKYSDFLRSRMEINLEGKKRVRKYVQLDERFARAVRAYEDTKDIKKCLTSLA</sequence>
<name>A0A4Y2JLI7_ARAVE</name>
<proteinExistence type="predicted"/>
<keyword evidence="2" id="KW-1185">Reference proteome</keyword>
<dbReference type="Proteomes" id="UP000499080">
    <property type="component" value="Unassembled WGS sequence"/>
</dbReference>
<dbReference type="AlphaFoldDB" id="A0A4Y2JLI7"/>
<gene>
    <name evidence="1" type="ORF">AVEN_171014_1</name>
</gene>
<protein>
    <recommendedName>
        <fullName evidence="3">MULE transposase domain-containing protein</fullName>
    </recommendedName>
</protein>